<organism evidence="2 3">
    <name type="scientific">Golovinomyces cichoracearum</name>
    <dbReference type="NCBI Taxonomy" id="62708"/>
    <lineage>
        <taxon>Eukaryota</taxon>
        <taxon>Fungi</taxon>
        <taxon>Dikarya</taxon>
        <taxon>Ascomycota</taxon>
        <taxon>Pezizomycotina</taxon>
        <taxon>Leotiomycetes</taxon>
        <taxon>Erysiphales</taxon>
        <taxon>Erysiphaceae</taxon>
        <taxon>Golovinomyces</taxon>
    </lineage>
</organism>
<evidence type="ECO:0000313" key="3">
    <source>
        <dbReference type="Proteomes" id="UP000285405"/>
    </source>
</evidence>
<comment type="caution">
    <text evidence="2">The sequence shown here is derived from an EMBL/GenBank/DDBJ whole genome shotgun (WGS) entry which is preliminary data.</text>
</comment>
<dbReference type="PANTHER" id="PTHR21193">
    <property type="entry name" value="OXIDOREDUCTASE-LIKE DOMAIN-CONTAINING PROTEIN 1"/>
    <property type="match status" value="1"/>
</dbReference>
<evidence type="ECO:0000313" key="2">
    <source>
        <dbReference type="EMBL" id="RKF78227.1"/>
    </source>
</evidence>
<protein>
    <submittedName>
        <fullName evidence="2">Putative oxidoreductase-like protein</fullName>
    </submittedName>
</protein>
<dbReference type="Proteomes" id="UP000285405">
    <property type="component" value="Unassembled WGS sequence"/>
</dbReference>
<feature type="domain" description="Oxidoreductase-like" evidence="1">
    <location>
        <begin position="94"/>
        <end position="124"/>
    </location>
</feature>
<dbReference type="AlphaFoldDB" id="A0A420IUM0"/>
<dbReference type="Pfam" id="PF09791">
    <property type="entry name" value="Oxidored-like"/>
    <property type="match status" value="1"/>
</dbReference>
<dbReference type="GO" id="GO:0005739">
    <property type="term" value="C:mitochondrion"/>
    <property type="evidence" value="ECO:0007669"/>
    <property type="project" value="TreeGrafter"/>
</dbReference>
<gene>
    <name evidence="2" type="ORF">GcC1_057028</name>
</gene>
<dbReference type="InterPro" id="IPR019180">
    <property type="entry name" value="Oxidoreductase-like_N"/>
</dbReference>
<reference evidence="2 3" key="1">
    <citation type="journal article" date="2018" name="BMC Genomics">
        <title>Comparative genome analyses reveal sequence features reflecting distinct modes of host-adaptation between dicot and monocot powdery mildew.</title>
        <authorList>
            <person name="Wu Y."/>
            <person name="Ma X."/>
            <person name="Pan Z."/>
            <person name="Kale S.D."/>
            <person name="Song Y."/>
            <person name="King H."/>
            <person name="Zhang Q."/>
            <person name="Presley C."/>
            <person name="Deng X."/>
            <person name="Wei C.I."/>
            <person name="Xiao S."/>
        </authorList>
    </citation>
    <scope>NUCLEOTIDE SEQUENCE [LARGE SCALE GENOMIC DNA]</scope>
    <source>
        <strain evidence="2">UCSC1</strain>
    </source>
</reference>
<dbReference type="InterPro" id="IPR039251">
    <property type="entry name" value="OXLD1"/>
</dbReference>
<dbReference type="PANTHER" id="PTHR21193:SF3">
    <property type="entry name" value="OXIDOREDUCTASE-LIKE DOMAIN-CONTAINING PROTEIN 1"/>
    <property type="match status" value="1"/>
</dbReference>
<name>A0A420IUM0_9PEZI</name>
<proteinExistence type="predicted"/>
<evidence type="ECO:0000259" key="1">
    <source>
        <dbReference type="Pfam" id="PF09791"/>
    </source>
</evidence>
<dbReference type="OrthoDB" id="10064411at2759"/>
<sequence>MFKFFFFHTRYSSSRLINCQWNGLQNKKNPLTQLFVSNFSTEKAKSPATIQSIRIWSDFCVRSLLKTRSSRLFATKSQSSDNDSFSSDDCRLIEPDNCCMSGCAVCVWDTYYEEIEEWTIRKKNKAVENARNQDKNNPCHKLIQADTLIEGETKNNGEVLERGYVTENSIYSVDSKAINQVKDDTFRKKLEYSENASGIKEPSEVGKQINFEGHDDDAVLAHVPIEIREFMKLERRLKAKKNDK</sequence>
<accession>A0A420IUM0</accession>
<dbReference type="EMBL" id="MCBR01005762">
    <property type="protein sequence ID" value="RKF78227.1"/>
    <property type="molecule type" value="Genomic_DNA"/>
</dbReference>